<comment type="caution">
    <text evidence="3">The sequence shown here is derived from an EMBL/GenBank/DDBJ whole genome shotgun (WGS) entry which is preliminary data.</text>
</comment>
<proteinExistence type="predicted"/>
<organism evidence="3 4">
    <name type="scientific">Pristionchus fissidentatus</name>
    <dbReference type="NCBI Taxonomy" id="1538716"/>
    <lineage>
        <taxon>Eukaryota</taxon>
        <taxon>Metazoa</taxon>
        <taxon>Ecdysozoa</taxon>
        <taxon>Nematoda</taxon>
        <taxon>Chromadorea</taxon>
        <taxon>Rhabditida</taxon>
        <taxon>Rhabditina</taxon>
        <taxon>Diplogasteromorpha</taxon>
        <taxon>Diplogasteroidea</taxon>
        <taxon>Neodiplogasteridae</taxon>
        <taxon>Pristionchus</taxon>
    </lineage>
</organism>
<keyword evidence="4" id="KW-1185">Reference proteome</keyword>
<evidence type="ECO:0000256" key="1">
    <source>
        <dbReference type="SAM" id="MobiDB-lite"/>
    </source>
</evidence>
<dbReference type="Proteomes" id="UP001432322">
    <property type="component" value="Unassembled WGS sequence"/>
</dbReference>
<keyword evidence="2" id="KW-0732">Signal</keyword>
<sequence>MPSPFFISLIFVLALGTTAESATENIYRFDIRRTTTTRRRPRTTTRRPRSTTTAKKPLRGQGIGEGKESTLDKTTNVVA</sequence>
<evidence type="ECO:0000256" key="2">
    <source>
        <dbReference type="SAM" id="SignalP"/>
    </source>
</evidence>
<feature type="chain" id="PRO_5043383410" evidence="2">
    <location>
        <begin position="20"/>
        <end position="79"/>
    </location>
</feature>
<gene>
    <name evidence="3" type="ORF">PFISCL1PPCAC_28529</name>
</gene>
<protein>
    <submittedName>
        <fullName evidence="3">Uncharacterized protein</fullName>
    </submittedName>
</protein>
<dbReference type="EMBL" id="BTSY01000075">
    <property type="protein sequence ID" value="GMT37232.1"/>
    <property type="molecule type" value="Genomic_DNA"/>
</dbReference>
<feature type="region of interest" description="Disordered" evidence="1">
    <location>
        <begin position="32"/>
        <end position="79"/>
    </location>
</feature>
<feature type="compositionally biased region" description="Basic residues" evidence="1">
    <location>
        <begin position="35"/>
        <end position="49"/>
    </location>
</feature>
<dbReference type="AlphaFoldDB" id="A0AAV5X1J1"/>
<accession>A0AAV5X1J1</accession>
<reference evidence="3" key="1">
    <citation type="submission" date="2023-10" db="EMBL/GenBank/DDBJ databases">
        <title>Genome assembly of Pristionchus species.</title>
        <authorList>
            <person name="Yoshida K."/>
            <person name="Sommer R.J."/>
        </authorList>
    </citation>
    <scope>NUCLEOTIDE SEQUENCE</scope>
    <source>
        <strain evidence="3">RS5133</strain>
    </source>
</reference>
<name>A0AAV5X1J1_9BILA</name>
<evidence type="ECO:0000313" key="3">
    <source>
        <dbReference type="EMBL" id="GMT37232.1"/>
    </source>
</evidence>
<evidence type="ECO:0000313" key="4">
    <source>
        <dbReference type="Proteomes" id="UP001432322"/>
    </source>
</evidence>
<feature type="signal peptide" evidence="2">
    <location>
        <begin position="1"/>
        <end position="19"/>
    </location>
</feature>